<sequence length="68" mass="7901">MTLSREQLHRVIDDLPADKLSALADLISKLIDEDDEPVSAEELAEYRRIRDEMRRGKALSFDDVFPER</sequence>
<evidence type="ECO:0000313" key="1">
    <source>
        <dbReference type="EMBL" id="PSR22160.1"/>
    </source>
</evidence>
<accession>A0A2T2WIV6</accession>
<comment type="caution">
    <text evidence="1">The sequence shown here is derived from an EMBL/GenBank/DDBJ whole genome shotgun (WGS) entry which is preliminary data.</text>
</comment>
<name>A0A2T2WIV6_9FIRM</name>
<dbReference type="EMBL" id="PXYV01000021">
    <property type="protein sequence ID" value="PSR22160.1"/>
    <property type="molecule type" value="Genomic_DNA"/>
</dbReference>
<proteinExistence type="predicted"/>
<evidence type="ECO:0000313" key="2">
    <source>
        <dbReference type="Proteomes" id="UP000241848"/>
    </source>
</evidence>
<dbReference type="Proteomes" id="UP000241848">
    <property type="component" value="Unassembled WGS sequence"/>
</dbReference>
<evidence type="ECO:0008006" key="3">
    <source>
        <dbReference type="Google" id="ProtNLM"/>
    </source>
</evidence>
<gene>
    <name evidence="1" type="ORF">C7B45_08015</name>
</gene>
<reference evidence="1 2" key="1">
    <citation type="journal article" date="2014" name="BMC Genomics">
        <title>Comparison of environmental and isolate Sulfobacillus genomes reveals diverse carbon, sulfur, nitrogen, and hydrogen metabolisms.</title>
        <authorList>
            <person name="Justice N.B."/>
            <person name="Norman A."/>
            <person name="Brown C.T."/>
            <person name="Singh A."/>
            <person name="Thomas B.C."/>
            <person name="Banfield J.F."/>
        </authorList>
    </citation>
    <scope>NUCLEOTIDE SEQUENCE [LARGE SCALE GENOMIC DNA]</scope>
    <source>
        <strain evidence="1">AMDSBA3</strain>
    </source>
</reference>
<protein>
    <recommendedName>
        <fullName evidence="3">Addiction module protein</fullName>
    </recommendedName>
</protein>
<dbReference type="AlphaFoldDB" id="A0A2T2WIV6"/>
<organism evidence="1 2">
    <name type="scientific">Sulfobacillus acidophilus</name>
    <dbReference type="NCBI Taxonomy" id="53633"/>
    <lineage>
        <taxon>Bacteria</taxon>
        <taxon>Bacillati</taxon>
        <taxon>Bacillota</taxon>
        <taxon>Clostridia</taxon>
        <taxon>Eubacteriales</taxon>
        <taxon>Clostridiales Family XVII. Incertae Sedis</taxon>
        <taxon>Sulfobacillus</taxon>
    </lineage>
</organism>